<dbReference type="InterPro" id="IPR008258">
    <property type="entry name" value="Transglycosylase_SLT_dom_1"/>
</dbReference>
<dbReference type="GO" id="GO:0008933">
    <property type="term" value="F:peptidoglycan lytic transglycosylase activity"/>
    <property type="evidence" value="ECO:0007669"/>
    <property type="project" value="InterPro"/>
</dbReference>
<dbReference type="CDD" id="cd00254">
    <property type="entry name" value="LT-like"/>
    <property type="match status" value="1"/>
</dbReference>
<sequence>MDIQHLQTYLQRQALATITSSASDNSSWSAPMTDLPFKQMLQQQINSKPADQGTSYVSPSMDTGTNYTWPYVLANQPTANITHPLSTDAVSEERFASSVTQAAEKYGVDPKLIHSVIKAESNFNPNAKSYAGAQGLMQLMPKTAVGLGVTNPYDPKQNIDGGTNYLSRMLTKYNGNIEMALAAYNAGPGNVDKHQGVPPFKETQQYVEKVMNTYLA</sequence>
<proteinExistence type="inferred from homology"/>
<dbReference type="RefSeq" id="WP_135108706.1">
    <property type="nucleotide sequence ID" value="NZ_SRHY01000003.1"/>
</dbReference>
<dbReference type="PANTHER" id="PTHR37423">
    <property type="entry name" value="SOLUBLE LYTIC MUREIN TRANSGLYCOSYLASE-RELATED"/>
    <property type="match status" value="1"/>
</dbReference>
<feature type="domain" description="Transglycosylase SLT" evidence="2">
    <location>
        <begin position="99"/>
        <end position="205"/>
    </location>
</feature>
<dbReference type="PANTHER" id="PTHR37423:SF2">
    <property type="entry name" value="MEMBRANE-BOUND LYTIC MUREIN TRANSGLYCOSYLASE C"/>
    <property type="match status" value="1"/>
</dbReference>
<dbReference type="Pfam" id="PF01464">
    <property type="entry name" value="SLT"/>
    <property type="match status" value="1"/>
</dbReference>
<evidence type="ECO:0000256" key="1">
    <source>
        <dbReference type="ARBA" id="ARBA00007734"/>
    </source>
</evidence>
<gene>
    <name evidence="3" type="ORF">E4U82_03725</name>
</gene>
<dbReference type="SUPFAM" id="SSF53955">
    <property type="entry name" value="Lysozyme-like"/>
    <property type="match status" value="1"/>
</dbReference>
<organism evidence="3 4">
    <name type="scientific">Lentibacillus salicampi</name>
    <dbReference type="NCBI Taxonomy" id="175306"/>
    <lineage>
        <taxon>Bacteria</taxon>
        <taxon>Bacillati</taxon>
        <taxon>Bacillota</taxon>
        <taxon>Bacilli</taxon>
        <taxon>Bacillales</taxon>
        <taxon>Bacillaceae</taxon>
        <taxon>Lentibacillus</taxon>
    </lineage>
</organism>
<accession>A0A4Y9ADQ5</accession>
<comment type="similarity">
    <text evidence="1">Belongs to the transglycosylase Slt family.</text>
</comment>
<reference evidence="3 4" key="1">
    <citation type="submission" date="2019-03" db="EMBL/GenBank/DDBJ databases">
        <title>Genome sequence of Lentibacillus salicampi ATCC BAA-719.</title>
        <authorList>
            <person name="Maclea K.S."/>
            <person name="Simoes Junior M."/>
        </authorList>
    </citation>
    <scope>NUCLEOTIDE SEQUENCE [LARGE SCALE GENOMIC DNA]</scope>
    <source>
        <strain evidence="3 4">ATCC BAA-719</strain>
    </source>
</reference>
<dbReference type="GO" id="GO:0000270">
    <property type="term" value="P:peptidoglycan metabolic process"/>
    <property type="evidence" value="ECO:0007669"/>
    <property type="project" value="InterPro"/>
</dbReference>
<comment type="caution">
    <text evidence="3">The sequence shown here is derived from an EMBL/GenBank/DDBJ whole genome shotgun (WGS) entry which is preliminary data.</text>
</comment>
<protein>
    <submittedName>
        <fullName evidence="3">Lytic transglycosylase domain-containing protein</fullName>
    </submittedName>
</protein>
<evidence type="ECO:0000313" key="3">
    <source>
        <dbReference type="EMBL" id="TFJ93933.1"/>
    </source>
</evidence>
<keyword evidence="4" id="KW-1185">Reference proteome</keyword>
<evidence type="ECO:0000313" key="4">
    <source>
        <dbReference type="Proteomes" id="UP000298484"/>
    </source>
</evidence>
<dbReference type="Gene3D" id="1.10.530.10">
    <property type="match status" value="1"/>
</dbReference>
<dbReference type="PROSITE" id="PS00922">
    <property type="entry name" value="TRANSGLYCOSYLASE"/>
    <property type="match status" value="1"/>
</dbReference>
<evidence type="ECO:0000259" key="2">
    <source>
        <dbReference type="Pfam" id="PF01464"/>
    </source>
</evidence>
<dbReference type="EMBL" id="SRHY01000003">
    <property type="protein sequence ID" value="TFJ93933.1"/>
    <property type="molecule type" value="Genomic_DNA"/>
</dbReference>
<dbReference type="GO" id="GO:0016020">
    <property type="term" value="C:membrane"/>
    <property type="evidence" value="ECO:0007669"/>
    <property type="project" value="InterPro"/>
</dbReference>
<dbReference type="InterPro" id="IPR000189">
    <property type="entry name" value="Transglyc_AS"/>
</dbReference>
<dbReference type="Proteomes" id="UP000298484">
    <property type="component" value="Unassembled WGS sequence"/>
</dbReference>
<dbReference type="InterPro" id="IPR023346">
    <property type="entry name" value="Lysozyme-like_dom_sf"/>
</dbReference>
<dbReference type="OrthoDB" id="9815002at2"/>
<dbReference type="AlphaFoldDB" id="A0A4Y9ADQ5"/>
<name>A0A4Y9ADQ5_9BACI</name>